<dbReference type="AlphaFoldDB" id="A0A433D0H0"/>
<gene>
    <name evidence="3" type="ORF">BC936DRAFT_149654</name>
</gene>
<evidence type="ECO:0000313" key="4">
    <source>
        <dbReference type="Proteomes" id="UP000268093"/>
    </source>
</evidence>
<dbReference type="OrthoDB" id="2289918at2759"/>
<keyword evidence="4" id="KW-1185">Reference proteome</keyword>
<evidence type="ECO:0000256" key="1">
    <source>
        <dbReference type="SAM" id="MobiDB-lite"/>
    </source>
</evidence>
<name>A0A433D0H0_9FUNG</name>
<evidence type="ECO:0000313" key="3">
    <source>
        <dbReference type="EMBL" id="RUP44311.1"/>
    </source>
</evidence>
<accession>A0A433D0H0</accession>
<dbReference type="EMBL" id="RBNI01009164">
    <property type="protein sequence ID" value="RUP44311.1"/>
    <property type="molecule type" value="Genomic_DNA"/>
</dbReference>
<dbReference type="Pfam" id="PF13919">
    <property type="entry name" value="ASXH"/>
    <property type="match status" value="1"/>
</dbReference>
<feature type="domain" description="ASX DEUBAD" evidence="2">
    <location>
        <begin position="56"/>
        <end position="265"/>
    </location>
</feature>
<comment type="caution">
    <text evidence="3">The sequence shown here is derived from an EMBL/GenBank/DDBJ whole genome shotgun (WGS) entry which is preliminary data.</text>
</comment>
<dbReference type="InterPro" id="IPR028020">
    <property type="entry name" value="ASX_DEUBAD_dom"/>
</dbReference>
<feature type="region of interest" description="Disordered" evidence="1">
    <location>
        <begin position="1"/>
        <end position="41"/>
    </location>
</feature>
<proteinExistence type="predicted"/>
<feature type="compositionally biased region" description="Polar residues" evidence="1">
    <location>
        <begin position="1"/>
        <end position="10"/>
    </location>
</feature>
<dbReference type="Proteomes" id="UP000268093">
    <property type="component" value="Unassembled WGS sequence"/>
</dbReference>
<protein>
    <recommendedName>
        <fullName evidence="2">ASX DEUBAD domain-containing protein</fullName>
    </recommendedName>
</protein>
<reference evidence="3 4" key="1">
    <citation type="journal article" date="2018" name="New Phytol.">
        <title>Phylogenomics of Endogonaceae and evolution of mycorrhizas within Mucoromycota.</title>
        <authorList>
            <person name="Chang Y."/>
            <person name="Desiro A."/>
            <person name="Na H."/>
            <person name="Sandor L."/>
            <person name="Lipzen A."/>
            <person name="Clum A."/>
            <person name="Barry K."/>
            <person name="Grigoriev I.V."/>
            <person name="Martin F.M."/>
            <person name="Stajich J.E."/>
            <person name="Smith M.E."/>
            <person name="Bonito G."/>
            <person name="Spatafora J.W."/>
        </authorList>
    </citation>
    <scope>NUCLEOTIDE SEQUENCE [LARGE SCALE GENOMIC DNA]</scope>
    <source>
        <strain evidence="3 4">GMNB39</strain>
    </source>
</reference>
<organism evidence="3 4">
    <name type="scientific">Jimgerdemannia flammicorona</name>
    <dbReference type="NCBI Taxonomy" id="994334"/>
    <lineage>
        <taxon>Eukaryota</taxon>
        <taxon>Fungi</taxon>
        <taxon>Fungi incertae sedis</taxon>
        <taxon>Mucoromycota</taxon>
        <taxon>Mucoromycotina</taxon>
        <taxon>Endogonomycetes</taxon>
        <taxon>Endogonales</taxon>
        <taxon>Endogonaceae</taxon>
        <taxon>Jimgerdemannia</taxon>
    </lineage>
</organism>
<evidence type="ECO:0000259" key="2">
    <source>
        <dbReference type="Pfam" id="PF13919"/>
    </source>
</evidence>
<sequence length="393" mass="44610">MSNNYNATSRSTRKRPLISSSSTSTSVAPGLAKPRPTKPSVIPTNCAARKIKPDPFNIDFLLTNPKSKLVNANLKDIINHNTFLRLPEEDRRFLLTLLPDIDKTFITKAKANGTSIKNMHDNADPRYNTLQPTQPMVDAMNLDGEDRSHVAHGKLDQEPNEMDIDHARSTVKANGIGDDAHTMDDAHQENEEATIEEWTIPEQFFRYNSFFHDCMDTFQESLHAGHLTHEYAEQRREAEEERRRGERKGAEDAWKDDNFEECWGEKGREKMHAVAGDSKTISLKDMCKYSLIRKEDTLVYKRNFSVVNILVDVPMKVIAASAASGMTIGIGKDVFRDLETPTSLETKILDHVGTVPRDKRPNGNAFKSLKLFREGEDLGRLFDIRKDYFEGKN</sequence>